<reference evidence="1 2" key="2">
    <citation type="submission" date="2018-06" db="EMBL/GenBank/DDBJ databases">
        <title>Metagenomic assembly of (sub)arctic Cyanobacteria and their associated microbiome from non-axenic cultures.</title>
        <authorList>
            <person name="Baurain D."/>
        </authorList>
    </citation>
    <scope>NUCLEOTIDE SEQUENCE [LARGE SCALE GENOMIC DNA]</scope>
    <source>
        <strain evidence="1">ULC041bin1</strain>
    </source>
</reference>
<evidence type="ECO:0000313" key="1">
    <source>
        <dbReference type="EMBL" id="PZO41792.1"/>
    </source>
</evidence>
<protein>
    <submittedName>
        <fullName evidence="1">Uncharacterized protein</fullName>
    </submittedName>
</protein>
<accession>A0A2W4WBG0</accession>
<gene>
    <name evidence="1" type="ORF">DCF17_10140</name>
</gene>
<dbReference type="Proteomes" id="UP000249081">
    <property type="component" value="Unassembled WGS sequence"/>
</dbReference>
<organism evidence="1 2">
    <name type="scientific">Shackletoniella antarctica</name>
    <dbReference type="NCBI Taxonomy" id="268115"/>
    <lineage>
        <taxon>Bacteria</taxon>
        <taxon>Bacillati</taxon>
        <taxon>Cyanobacteriota</taxon>
        <taxon>Cyanophyceae</taxon>
        <taxon>Oculatellales</taxon>
        <taxon>Oculatellaceae</taxon>
        <taxon>Shackletoniella</taxon>
    </lineage>
</organism>
<sequence>MIASDDRSGGVVESAGVVFTIASHAGKNGANFDSIALVISSFVPRLDGGCTAVQSTQRQALEQCALGLQQDRLLSP</sequence>
<comment type="caution">
    <text evidence="1">The sequence shown here is derived from an EMBL/GenBank/DDBJ whole genome shotgun (WGS) entry which is preliminary data.</text>
</comment>
<proteinExistence type="predicted"/>
<reference evidence="2" key="1">
    <citation type="submission" date="2018-04" db="EMBL/GenBank/DDBJ databases">
        <authorList>
            <person name="Cornet L."/>
        </authorList>
    </citation>
    <scope>NUCLEOTIDE SEQUENCE [LARGE SCALE GENOMIC DNA]</scope>
</reference>
<dbReference type="AlphaFoldDB" id="A0A2W4WBG0"/>
<dbReference type="EMBL" id="QBMN01000059">
    <property type="protein sequence ID" value="PZO41792.1"/>
    <property type="molecule type" value="Genomic_DNA"/>
</dbReference>
<name>A0A2W4WBG0_9CYAN</name>
<evidence type="ECO:0000313" key="2">
    <source>
        <dbReference type="Proteomes" id="UP000249081"/>
    </source>
</evidence>